<accession>A0A7H1MN18</accession>
<dbReference type="InterPro" id="IPR011249">
    <property type="entry name" value="Metalloenz_LuxS/M16"/>
</dbReference>
<feature type="domain" description="Peptidase M16 C-terminal" evidence="2">
    <location>
        <begin position="178"/>
        <end position="344"/>
    </location>
</feature>
<feature type="domain" description="Peptidase M16 N-terminal" evidence="1">
    <location>
        <begin position="59"/>
        <end position="171"/>
    </location>
</feature>
<dbReference type="Pfam" id="PF05193">
    <property type="entry name" value="Peptidase_M16_C"/>
    <property type="match status" value="1"/>
</dbReference>
<name>A0A7H1MN18_9LACO</name>
<dbReference type="InterPro" id="IPR011765">
    <property type="entry name" value="Pept_M16_N"/>
</dbReference>
<dbReference type="InterPro" id="IPR007863">
    <property type="entry name" value="Peptidase_M16_C"/>
</dbReference>
<proteinExistence type="predicted"/>
<protein>
    <submittedName>
        <fullName evidence="3">Insulinase family protein</fullName>
    </submittedName>
</protein>
<dbReference type="NCBIfam" id="NF047421">
    <property type="entry name" value="YfmH_fam"/>
    <property type="match status" value="1"/>
</dbReference>
<keyword evidence="4" id="KW-1185">Reference proteome</keyword>
<dbReference type="PANTHER" id="PTHR11851:SF134">
    <property type="entry name" value="ZINC-DEPENDENT PROTEASE"/>
    <property type="match status" value="1"/>
</dbReference>
<dbReference type="Proteomes" id="UP000516446">
    <property type="component" value="Chromosome"/>
</dbReference>
<sequence>MNRQIPKGQHYKLENGLRVHLIQRPEFHQIVSLLTVDYGARDLYVNQIDEKLNVGTPKLGIAHFLEHQLFKQPGYDAMVKINQAGDTVNAYTSPTRTSYFTVSLAERYQSLEELLTFTQEPYFDQTAVTREANIISQEIDMYQDDPASQLYQSILGQLYPNDPLSFDIAGTVESVHEITPSDLESAYAVAYRPDQMDLVVVGAFDFLTVQNLIENSPAGKRPSAQRISKLSEQMLSNGTQVKEDTLYLEADIHRNRIAVGQRIILPQATGRAGLKNGVALDLALDLVFSENSPNYRTWYDMGLIDDNFSVELTWERNLSYLVLLGETPEPEELIAVLKQELQSLPERLAELSIEFEQIKRGAIGRLINKFNSLEEWATQFEGTTFDAAFLPDELDLLQSLTFEEMQTITQQTKTSEIASVIIQPE</sequence>
<dbReference type="RefSeq" id="WP_104914663.1">
    <property type="nucleotide sequence ID" value="NZ_CP026847.1"/>
</dbReference>
<evidence type="ECO:0000259" key="2">
    <source>
        <dbReference type="Pfam" id="PF05193"/>
    </source>
</evidence>
<organism evidence="3 4">
    <name type="scientific">Weissella koreensis</name>
    <dbReference type="NCBI Taxonomy" id="165096"/>
    <lineage>
        <taxon>Bacteria</taxon>
        <taxon>Bacillati</taxon>
        <taxon>Bacillota</taxon>
        <taxon>Bacilli</taxon>
        <taxon>Lactobacillales</taxon>
        <taxon>Lactobacillaceae</taxon>
        <taxon>Weissella</taxon>
    </lineage>
</organism>
<dbReference type="PANTHER" id="PTHR11851">
    <property type="entry name" value="METALLOPROTEASE"/>
    <property type="match status" value="1"/>
</dbReference>
<dbReference type="EMBL" id="CP043431">
    <property type="protein sequence ID" value="QNT64854.1"/>
    <property type="molecule type" value="Genomic_DNA"/>
</dbReference>
<evidence type="ECO:0000313" key="4">
    <source>
        <dbReference type="Proteomes" id="UP000516446"/>
    </source>
</evidence>
<evidence type="ECO:0000259" key="1">
    <source>
        <dbReference type="Pfam" id="PF00675"/>
    </source>
</evidence>
<dbReference type="Gene3D" id="3.30.830.10">
    <property type="entry name" value="Metalloenzyme, LuxS/M16 peptidase-like"/>
    <property type="match status" value="2"/>
</dbReference>
<dbReference type="GO" id="GO:0046872">
    <property type="term" value="F:metal ion binding"/>
    <property type="evidence" value="ECO:0007669"/>
    <property type="project" value="InterPro"/>
</dbReference>
<evidence type="ECO:0000313" key="3">
    <source>
        <dbReference type="EMBL" id="QNT64854.1"/>
    </source>
</evidence>
<reference evidence="3 4" key="1">
    <citation type="submission" date="2019-08" db="EMBL/GenBank/DDBJ databases">
        <authorList>
            <person name="Chang H.C."/>
            <person name="Mun S.Y."/>
        </authorList>
    </citation>
    <scope>NUCLEOTIDE SEQUENCE [LARGE SCALE GENOMIC DNA]</scope>
    <source>
        <strain evidence="3 4">SK</strain>
    </source>
</reference>
<dbReference type="InterPro" id="IPR050361">
    <property type="entry name" value="MPP/UQCRC_Complex"/>
</dbReference>
<dbReference type="Pfam" id="PF00675">
    <property type="entry name" value="Peptidase_M16"/>
    <property type="match status" value="1"/>
</dbReference>
<dbReference type="SUPFAM" id="SSF63411">
    <property type="entry name" value="LuxS/MPP-like metallohydrolase"/>
    <property type="match status" value="2"/>
</dbReference>
<dbReference type="AlphaFoldDB" id="A0A7H1MN18"/>
<gene>
    <name evidence="3" type="ORF">FY536_06185</name>
</gene>